<reference evidence="2 3" key="1">
    <citation type="submission" date="2024-01" db="EMBL/GenBank/DDBJ databases">
        <title>Multi-omics insights into the function and evolution of sodium benzoate biodegradation pathways in Benzoatithermus flavus gen. nov., sp. nov. from hot spring.</title>
        <authorList>
            <person name="Hu C.-J."/>
            <person name="Li W.-J."/>
        </authorList>
    </citation>
    <scope>NUCLEOTIDE SEQUENCE [LARGE SCALE GENOMIC DNA]</scope>
    <source>
        <strain evidence="2 3">SYSU G07066</strain>
    </source>
</reference>
<dbReference type="Proteomes" id="UP001375743">
    <property type="component" value="Unassembled WGS sequence"/>
</dbReference>
<dbReference type="Pfam" id="PF20082">
    <property type="entry name" value="DUF6476"/>
    <property type="match status" value="1"/>
</dbReference>
<dbReference type="RefSeq" id="WP_418160535.1">
    <property type="nucleotide sequence ID" value="NZ_JBBLZC010000017.1"/>
</dbReference>
<name>A0ABU8XTZ7_9PROT</name>
<feature type="transmembrane region" description="Helical" evidence="1">
    <location>
        <begin position="12"/>
        <end position="32"/>
    </location>
</feature>
<accession>A0ABU8XTZ7</accession>
<dbReference type="InterPro" id="IPR045519">
    <property type="entry name" value="DUF6476"/>
</dbReference>
<keyword evidence="1" id="KW-1133">Transmembrane helix</keyword>
<evidence type="ECO:0000313" key="3">
    <source>
        <dbReference type="Proteomes" id="UP001375743"/>
    </source>
</evidence>
<keyword evidence="1" id="KW-0472">Membrane</keyword>
<evidence type="ECO:0000256" key="1">
    <source>
        <dbReference type="SAM" id="Phobius"/>
    </source>
</evidence>
<sequence>MSDSLLKALKIVVVVGAVVIVGGTATLIWLLVKRGTSMAVATVQAPSPPSVPGTVELPPGAEITQIAAAGPELLLLGRAPGEGQFLLVVDAKSGTRRRILRLVETRP</sequence>
<protein>
    <submittedName>
        <fullName evidence="2">DUF6476 family protein</fullName>
    </submittedName>
</protein>
<keyword evidence="3" id="KW-1185">Reference proteome</keyword>
<evidence type="ECO:0000313" key="2">
    <source>
        <dbReference type="EMBL" id="MEK0084683.1"/>
    </source>
</evidence>
<proteinExistence type="predicted"/>
<dbReference type="EMBL" id="JBBLZC010000017">
    <property type="protein sequence ID" value="MEK0084683.1"/>
    <property type="molecule type" value="Genomic_DNA"/>
</dbReference>
<comment type="caution">
    <text evidence="2">The sequence shown here is derived from an EMBL/GenBank/DDBJ whole genome shotgun (WGS) entry which is preliminary data.</text>
</comment>
<organism evidence="2 3">
    <name type="scientific">Benzoatithermus flavus</name>
    <dbReference type="NCBI Taxonomy" id="3108223"/>
    <lineage>
        <taxon>Bacteria</taxon>
        <taxon>Pseudomonadati</taxon>
        <taxon>Pseudomonadota</taxon>
        <taxon>Alphaproteobacteria</taxon>
        <taxon>Geminicoccales</taxon>
        <taxon>Geminicoccaceae</taxon>
        <taxon>Benzoatithermus</taxon>
    </lineage>
</organism>
<keyword evidence="1" id="KW-0812">Transmembrane</keyword>
<gene>
    <name evidence="2" type="ORF">U1T56_16125</name>
</gene>